<proteinExistence type="predicted"/>
<dbReference type="Proteomes" id="UP000317982">
    <property type="component" value="Unassembled WGS sequence"/>
</dbReference>
<dbReference type="EMBL" id="VIRS01000055">
    <property type="protein sequence ID" value="TQS39833.1"/>
    <property type="molecule type" value="Genomic_DNA"/>
</dbReference>
<sequence>MPTAWSDDDALLRALGEALAEQTAVPESVTRAGRAVFTWRTVDAELSALRYDSADDRPPVLVRADGPPRRSLTFETSTLTMELDLEYDPDALRGQLVATADVEIPAYVVVERPDADGSTVDVDAVGYFAVEPFPLDRPFRLRCAGTVTPWIS</sequence>
<name>A0A545AEU1_9ACTN</name>
<comment type="caution">
    <text evidence="1">The sequence shown here is derived from an EMBL/GenBank/DDBJ whole genome shotgun (WGS) entry which is preliminary data.</text>
</comment>
<dbReference type="AlphaFoldDB" id="A0A545AEU1"/>
<accession>A0A545AEU1</accession>
<evidence type="ECO:0000313" key="2">
    <source>
        <dbReference type="Proteomes" id="UP000317982"/>
    </source>
</evidence>
<protein>
    <submittedName>
        <fullName evidence="1">Uncharacterized protein</fullName>
    </submittedName>
</protein>
<organism evidence="1 2">
    <name type="scientific">Cryptosporangium phraense</name>
    <dbReference type="NCBI Taxonomy" id="2593070"/>
    <lineage>
        <taxon>Bacteria</taxon>
        <taxon>Bacillati</taxon>
        <taxon>Actinomycetota</taxon>
        <taxon>Actinomycetes</taxon>
        <taxon>Cryptosporangiales</taxon>
        <taxon>Cryptosporangiaceae</taxon>
        <taxon>Cryptosporangium</taxon>
    </lineage>
</organism>
<evidence type="ECO:0000313" key="1">
    <source>
        <dbReference type="EMBL" id="TQS39833.1"/>
    </source>
</evidence>
<reference evidence="1 2" key="1">
    <citation type="submission" date="2019-07" db="EMBL/GenBank/DDBJ databases">
        <title>Cryptosporangium phraense sp. nov., isolated from plant litter.</title>
        <authorList>
            <person name="Suriyachadkun C."/>
        </authorList>
    </citation>
    <scope>NUCLEOTIDE SEQUENCE [LARGE SCALE GENOMIC DNA]</scope>
    <source>
        <strain evidence="1 2">A-T 5661</strain>
    </source>
</reference>
<dbReference type="OrthoDB" id="5193241at2"/>
<gene>
    <name evidence="1" type="ORF">FL583_38090</name>
</gene>
<dbReference type="InParanoid" id="A0A545AEU1"/>
<keyword evidence="2" id="KW-1185">Reference proteome</keyword>
<dbReference type="RefSeq" id="WP_142709780.1">
    <property type="nucleotide sequence ID" value="NZ_VIRS01000055.1"/>
</dbReference>